<dbReference type="Proteomes" id="UP001153331">
    <property type="component" value="Unassembled WGS sequence"/>
</dbReference>
<reference evidence="1" key="1">
    <citation type="submission" date="2022-11" db="EMBL/GenBank/DDBJ databases">
        <title>Genome Sequence of Boeremia exigua.</title>
        <authorList>
            <person name="Buettner E."/>
        </authorList>
    </citation>
    <scope>NUCLEOTIDE SEQUENCE</scope>
    <source>
        <strain evidence="1">CU02</strain>
    </source>
</reference>
<organism evidence="1 2">
    <name type="scientific">Boeremia exigua</name>
    <dbReference type="NCBI Taxonomy" id="749465"/>
    <lineage>
        <taxon>Eukaryota</taxon>
        <taxon>Fungi</taxon>
        <taxon>Dikarya</taxon>
        <taxon>Ascomycota</taxon>
        <taxon>Pezizomycotina</taxon>
        <taxon>Dothideomycetes</taxon>
        <taxon>Pleosporomycetidae</taxon>
        <taxon>Pleosporales</taxon>
        <taxon>Pleosporineae</taxon>
        <taxon>Didymellaceae</taxon>
        <taxon>Boeremia</taxon>
    </lineage>
</organism>
<evidence type="ECO:0000313" key="2">
    <source>
        <dbReference type="Proteomes" id="UP001153331"/>
    </source>
</evidence>
<comment type="caution">
    <text evidence="1">The sequence shown here is derived from an EMBL/GenBank/DDBJ whole genome shotgun (WGS) entry which is preliminary data.</text>
</comment>
<sequence>MRIETCYFCSSPVYPSKGITFVRNDAKAFRFCKSKCHKNFKMKRNPRKLAWTKSFRRAHGKEMTVDSTLAFAQRRNIPVRYNRDLVQTTLKAMARVTEIRSRRERAFYKARMRGNKQRQREEDRKLVEENQHLLPPSERFAAQQLEEKELDVDVAAVKAKVDKRRKEIEMDESELDSDLEETLPKQKTKKKLARKVGGGPAVVSGLSDIGEYLIADASPVNGTVGGYAERYIHSAILKAYPKINAVVHSHAEDVLPYTVLDSISPEPVYHMAGFLGQQVPTWDIETAYASNEPRDMLVNTPKLGEALAATFDVNATQPTLPLHRTVLQRGHGFVTVGTSIEQVTDYAYYTASNARVQTKALLLNNAVGGSGVTYLSAQERVDTANMNAWVVFKPWGQWVKEVERSGHVGGRHGASHQALYMAVRNSTANGPSLSPPEAWPIQYAVDAGLSTILDAKHLPSSRHDGLEFEPARLLLVGSTKIAKAFTKGDLSKGLTTTVCHPADASYLLGKLTIYINQSAPRRRLVETRPLLAHEPHHHHQKPQEHTKMVYFPPSLIALAASVFFSAPSAAHPGHDIAEEVAERAAFLASDSYTGLDHCAETLKSRQAALISRRKAMVQSLRTKRGIAKRSFEDVLNTDHHSNASVTPDSPDDVVFAGNASCILQPETTEGPYWVSGEYVRKDITDGNPGVPLVFDVQVIDTRTCEPIPEVALEAWHCNSTGVYGGVINSGNGNPADAANINNTMFRGIQFSNENGILQFDTTFPGHYTGRTTHIHGKSPAALKIPKTN</sequence>
<accession>A0ACC2ID94</accession>
<keyword evidence="2" id="KW-1185">Reference proteome</keyword>
<proteinExistence type="predicted"/>
<name>A0ACC2ID94_9PLEO</name>
<protein>
    <submittedName>
        <fullName evidence="1">Uncharacterized protein</fullName>
    </submittedName>
</protein>
<gene>
    <name evidence="1" type="ORF">OPT61_g4715</name>
</gene>
<evidence type="ECO:0000313" key="1">
    <source>
        <dbReference type="EMBL" id="KAJ8113083.1"/>
    </source>
</evidence>
<dbReference type="EMBL" id="JAPHNI010000277">
    <property type="protein sequence ID" value="KAJ8113083.1"/>
    <property type="molecule type" value="Genomic_DNA"/>
</dbReference>